<dbReference type="Gene3D" id="2.60.120.10">
    <property type="entry name" value="Jelly Rolls"/>
    <property type="match status" value="1"/>
</dbReference>
<evidence type="ECO:0000313" key="2">
    <source>
        <dbReference type="EMBL" id="MFD1515589.1"/>
    </source>
</evidence>
<dbReference type="Pfam" id="PF07883">
    <property type="entry name" value="Cupin_2"/>
    <property type="match status" value="1"/>
</dbReference>
<dbReference type="EMBL" id="JBHUDC010000008">
    <property type="protein sequence ID" value="MFD1515589.1"/>
    <property type="molecule type" value="Genomic_DNA"/>
</dbReference>
<dbReference type="RefSeq" id="WP_250875501.1">
    <property type="nucleotide sequence ID" value="NZ_JALXFV010000008.1"/>
</dbReference>
<dbReference type="PANTHER" id="PTHR36440:SF1">
    <property type="entry name" value="PUTATIVE (AFU_ORTHOLOGUE AFUA_8G07350)-RELATED"/>
    <property type="match status" value="1"/>
</dbReference>
<dbReference type="SUPFAM" id="SSF51182">
    <property type="entry name" value="RmlC-like cupins"/>
    <property type="match status" value="1"/>
</dbReference>
<name>A0ABD6B1C1_9EURY</name>
<evidence type="ECO:0000313" key="3">
    <source>
        <dbReference type="Proteomes" id="UP001597187"/>
    </source>
</evidence>
<sequence length="167" mass="17996">MAVKSNARATPSKIGAEEGAALWSVGALVTVKLGPEETGGAFSLVEHLADPGFETPYHVHHGEDELFYVLTGEIECRYGDDGEHVVRAGPDETVYLPRDLPHGFRVVSDEPCRMLIQVTPSGLEAFFTDVGMPAERLETPPPAEPDVAMLTERAAGYDLEILGPLPN</sequence>
<dbReference type="AlphaFoldDB" id="A0ABD6B1C1"/>
<protein>
    <submittedName>
        <fullName evidence="2">Cupin domain-containing protein</fullName>
    </submittedName>
</protein>
<keyword evidence="3" id="KW-1185">Reference proteome</keyword>
<comment type="caution">
    <text evidence="2">The sequence shown here is derived from an EMBL/GenBank/DDBJ whole genome shotgun (WGS) entry which is preliminary data.</text>
</comment>
<accession>A0ABD6B1C1</accession>
<dbReference type="InterPro" id="IPR011051">
    <property type="entry name" value="RmlC_Cupin_sf"/>
</dbReference>
<evidence type="ECO:0000259" key="1">
    <source>
        <dbReference type="Pfam" id="PF07883"/>
    </source>
</evidence>
<gene>
    <name evidence="2" type="ORF">ACFSBT_20110</name>
</gene>
<dbReference type="Proteomes" id="UP001597187">
    <property type="component" value="Unassembled WGS sequence"/>
</dbReference>
<proteinExistence type="predicted"/>
<feature type="domain" description="Cupin type-2" evidence="1">
    <location>
        <begin position="50"/>
        <end position="115"/>
    </location>
</feature>
<organism evidence="2 3">
    <name type="scientific">Halomarina rubra</name>
    <dbReference type="NCBI Taxonomy" id="2071873"/>
    <lineage>
        <taxon>Archaea</taxon>
        <taxon>Methanobacteriati</taxon>
        <taxon>Methanobacteriota</taxon>
        <taxon>Stenosarchaea group</taxon>
        <taxon>Halobacteria</taxon>
        <taxon>Halobacteriales</taxon>
        <taxon>Natronomonadaceae</taxon>
        <taxon>Halomarina</taxon>
    </lineage>
</organism>
<dbReference type="InterPro" id="IPR013096">
    <property type="entry name" value="Cupin_2"/>
</dbReference>
<dbReference type="InterPro" id="IPR053146">
    <property type="entry name" value="QDO-like"/>
</dbReference>
<dbReference type="PANTHER" id="PTHR36440">
    <property type="entry name" value="PUTATIVE (AFU_ORTHOLOGUE AFUA_8G07350)-RELATED"/>
    <property type="match status" value="1"/>
</dbReference>
<dbReference type="InterPro" id="IPR014710">
    <property type="entry name" value="RmlC-like_jellyroll"/>
</dbReference>
<reference evidence="2 3" key="1">
    <citation type="journal article" date="2019" name="Int. J. Syst. Evol. Microbiol.">
        <title>The Global Catalogue of Microorganisms (GCM) 10K type strain sequencing project: providing services to taxonomists for standard genome sequencing and annotation.</title>
        <authorList>
            <consortium name="The Broad Institute Genomics Platform"/>
            <consortium name="The Broad Institute Genome Sequencing Center for Infectious Disease"/>
            <person name="Wu L."/>
            <person name="Ma J."/>
        </authorList>
    </citation>
    <scope>NUCLEOTIDE SEQUENCE [LARGE SCALE GENOMIC DNA]</scope>
    <source>
        <strain evidence="2 3">CGMCC 1.12563</strain>
    </source>
</reference>